<dbReference type="Pfam" id="PF04448">
    <property type="entry name" value="DUF551"/>
    <property type="match status" value="1"/>
</dbReference>
<accession>A0AAE4DMN4</accession>
<evidence type="ECO:0000313" key="3">
    <source>
        <dbReference type="Proteomes" id="UP001248822"/>
    </source>
</evidence>
<dbReference type="Proteomes" id="UP001248822">
    <property type="component" value="Unassembled WGS sequence"/>
</dbReference>
<gene>
    <name evidence="2" type="ORF">O7047_06390</name>
</gene>
<dbReference type="InterPro" id="IPR007539">
    <property type="entry name" value="DUF551"/>
</dbReference>
<protein>
    <submittedName>
        <fullName evidence="2">DUF551 domain-containing protein</fullName>
    </submittedName>
</protein>
<evidence type="ECO:0000259" key="1">
    <source>
        <dbReference type="Pfam" id="PF04448"/>
    </source>
</evidence>
<evidence type="ECO:0000313" key="2">
    <source>
        <dbReference type="EMBL" id="MDR9889863.1"/>
    </source>
</evidence>
<name>A0AAE4DMN4_9ENTR</name>
<proteinExistence type="predicted"/>
<reference evidence="2" key="1">
    <citation type="submission" date="2022-12" db="EMBL/GenBank/DDBJ databases">
        <title>NDM-1 containing novel ST 2018 Pseudenterobacter timonensis.</title>
        <authorList>
            <person name="Halder G."/>
            <person name="Mandal S."/>
            <person name="Dutta S."/>
        </authorList>
    </citation>
    <scope>NUCLEOTIDE SEQUENCE</scope>
    <source>
        <strain evidence="2">CNCI147</strain>
    </source>
</reference>
<comment type="caution">
    <text evidence="2">The sequence shown here is derived from an EMBL/GenBank/DDBJ whole genome shotgun (WGS) entry which is preliminary data.</text>
</comment>
<dbReference type="EMBL" id="JAQGEC010000004">
    <property type="protein sequence ID" value="MDR9889863.1"/>
    <property type="molecule type" value="Genomic_DNA"/>
</dbReference>
<sequence length="269" mass="29569">MATLKQLIESEIGDFFAGFGGPGEPETPEEMQSQLLTRVMPLLAGLEQEPVVWVMKDDLADIDIISTPAYPALSDAVSKTVGDLIPLYAAPQLPQPAVASSNELLSAMEQVLRISDRDHDAWHRARDGIAVFRAVMLQGAEPVSHGDELPMDYQQGHKDGLEWAALLAESNHPQTGDWLYDDPLELAKAIRKGPDMPTGPVQGWIPCSERMPEFYFSVLATDEHEDMVIALPVYLDAGDRCAFQLSNGDIFIATHWMPLPAAPQQEVKP</sequence>
<dbReference type="AlphaFoldDB" id="A0AAE4DMN4"/>
<dbReference type="RefSeq" id="WP_310825363.1">
    <property type="nucleotide sequence ID" value="NZ_JAQGEC010000004.1"/>
</dbReference>
<organism evidence="2 3">
    <name type="scientific">Pseudenterobacter timonensis</name>
    <dbReference type="NCBI Taxonomy" id="1755099"/>
    <lineage>
        <taxon>Bacteria</taxon>
        <taxon>Pseudomonadati</taxon>
        <taxon>Pseudomonadota</taxon>
        <taxon>Gammaproteobacteria</taxon>
        <taxon>Enterobacterales</taxon>
        <taxon>Enterobacteriaceae</taxon>
        <taxon>Pseudenterobacter</taxon>
    </lineage>
</organism>
<feature type="domain" description="DUF551" evidence="1">
    <location>
        <begin position="203"/>
        <end position="264"/>
    </location>
</feature>